<accession>A0ABW2L1Q4</accession>
<protein>
    <submittedName>
        <fullName evidence="2">IS630 family transposase</fullName>
    </submittedName>
</protein>
<dbReference type="NCBIfam" id="NF033545">
    <property type="entry name" value="transpos_IS630"/>
    <property type="match status" value="1"/>
</dbReference>
<dbReference type="Gene3D" id="3.30.420.10">
    <property type="entry name" value="Ribonuclease H-like superfamily/Ribonuclease H"/>
    <property type="match status" value="1"/>
</dbReference>
<name>A0ABW2L1Q4_9PROT</name>
<dbReference type="Proteomes" id="UP001596456">
    <property type="component" value="Unassembled WGS sequence"/>
</dbReference>
<dbReference type="InterPro" id="IPR047655">
    <property type="entry name" value="Transpos_IS630-like"/>
</dbReference>
<dbReference type="PANTHER" id="PTHR46564:SF1">
    <property type="entry name" value="TRANSPOSASE"/>
    <property type="match status" value="1"/>
</dbReference>
<dbReference type="InterPro" id="IPR038717">
    <property type="entry name" value="Tc1-like_DDE_dom"/>
</dbReference>
<comment type="caution">
    <text evidence="2">The sequence shown here is derived from an EMBL/GenBank/DDBJ whole genome shotgun (WGS) entry which is preliminary data.</text>
</comment>
<dbReference type="InterPro" id="IPR009057">
    <property type="entry name" value="Homeodomain-like_sf"/>
</dbReference>
<organism evidence="2 3">
    <name type="scientific">Rhodocista pekingensis</name>
    <dbReference type="NCBI Taxonomy" id="201185"/>
    <lineage>
        <taxon>Bacteria</taxon>
        <taxon>Pseudomonadati</taxon>
        <taxon>Pseudomonadota</taxon>
        <taxon>Alphaproteobacteria</taxon>
        <taxon>Rhodospirillales</taxon>
        <taxon>Azospirillaceae</taxon>
        <taxon>Rhodocista</taxon>
    </lineage>
</organism>
<dbReference type="PANTHER" id="PTHR46564">
    <property type="entry name" value="TRANSPOSASE"/>
    <property type="match status" value="1"/>
</dbReference>
<keyword evidence="3" id="KW-1185">Reference proteome</keyword>
<evidence type="ECO:0000313" key="3">
    <source>
        <dbReference type="Proteomes" id="UP001596456"/>
    </source>
</evidence>
<reference evidence="3" key="1">
    <citation type="journal article" date="2019" name="Int. J. Syst. Evol. Microbiol.">
        <title>The Global Catalogue of Microorganisms (GCM) 10K type strain sequencing project: providing services to taxonomists for standard genome sequencing and annotation.</title>
        <authorList>
            <consortium name="The Broad Institute Genomics Platform"/>
            <consortium name="The Broad Institute Genome Sequencing Center for Infectious Disease"/>
            <person name="Wu L."/>
            <person name="Ma J."/>
        </authorList>
    </citation>
    <scope>NUCLEOTIDE SEQUENCE [LARGE SCALE GENOMIC DNA]</scope>
    <source>
        <strain evidence="3">CGMCC 1.16275</strain>
    </source>
</reference>
<dbReference type="RefSeq" id="WP_377361245.1">
    <property type="nucleotide sequence ID" value="NZ_JBHTCM010000041.1"/>
</dbReference>
<evidence type="ECO:0000313" key="2">
    <source>
        <dbReference type="EMBL" id="MFC7335540.1"/>
    </source>
</evidence>
<evidence type="ECO:0000259" key="1">
    <source>
        <dbReference type="Pfam" id="PF13358"/>
    </source>
</evidence>
<sequence length="302" mass="33474">MGLGLSMDLRRRVVAAVLDEGMSCRGAAARFGIAPSTAIRWCSRTRATGSPAPKPQGGDKLSHRIEAHADFILGLWADQRDITLVEVQRRLAERGTPVGIGTVHRFFQRHGLTRKKRPGHAVEQDRPDILRQRLAWFEAQPDLDPERLIFIDETWASTAMARTHGRALRGERLRMGVPFGHWKTTTFVAGLRLSGIVAPMVLDGPINRRSFEAYVDQVLVPELRPGDVVIMDNLASHKSPAVRAAIEAAGAELRFLPPYSPDFNPIENAFSKLKALLRKAAERTVDGLWNAIGTLIDRFTPA</sequence>
<dbReference type="Pfam" id="PF13358">
    <property type="entry name" value="DDE_3"/>
    <property type="match status" value="1"/>
</dbReference>
<dbReference type="Pfam" id="PF13384">
    <property type="entry name" value="HTH_23"/>
    <property type="match status" value="1"/>
</dbReference>
<dbReference type="InterPro" id="IPR036397">
    <property type="entry name" value="RNaseH_sf"/>
</dbReference>
<feature type="domain" description="Tc1-like transposase DDE" evidence="1">
    <location>
        <begin position="147"/>
        <end position="280"/>
    </location>
</feature>
<gene>
    <name evidence="2" type="ORF">ACFQPS_20425</name>
</gene>
<feature type="non-terminal residue" evidence="2">
    <location>
        <position position="302"/>
    </location>
</feature>
<dbReference type="SUPFAM" id="SSF46689">
    <property type="entry name" value="Homeodomain-like"/>
    <property type="match status" value="1"/>
</dbReference>
<proteinExistence type="predicted"/>
<dbReference type="EMBL" id="JBHTCM010000041">
    <property type="protein sequence ID" value="MFC7335540.1"/>
    <property type="molecule type" value="Genomic_DNA"/>
</dbReference>